<evidence type="ECO:0000256" key="5">
    <source>
        <dbReference type="SAM" id="Phobius"/>
    </source>
</evidence>
<dbReference type="SUPFAM" id="SSF58104">
    <property type="entry name" value="Methyl-accepting chemotaxis protein (MCP) signaling domain"/>
    <property type="match status" value="1"/>
</dbReference>
<dbReference type="PANTHER" id="PTHR43531:SF11">
    <property type="entry name" value="METHYL-ACCEPTING CHEMOTAXIS PROTEIN 3"/>
    <property type="match status" value="1"/>
</dbReference>
<reference evidence="7" key="1">
    <citation type="journal article" date="2019" name="PLoS Negl. Trop. Dis.">
        <title>Revisiting the worldwide diversity of Leptospira species in the environment.</title>
        <authorList>
            <person name="Vincent A.T."/>
            <person name="Schiettekatte O."/>
            <person name="Bourhy P."/>
            <person name="Veyrier F.J."/>
            <person name="Picardeau M."/>
        </authorList>
    </citation>
    <scope>NUCLEOTIDE SEQUENCE [LARGE SCALE GENOMIC DNA]</scope>
    <source>
        <strain evidence="7">201702476</strain>
    </source>
</reference>
<dbReference type="EMBL" id="RQGD01000002">
    <property type="protein sequence ID" value="TGL63944.1"/>
    <property type="molecule type" value="Genomic_DNA"/>
</dbReference>
<dbReference type="PROSITE" id="PS50111">
    <property type="entry name" value="CHEMOTAXIS_TRANSDUC_2"/>
    <property type="match status" value="1"/>
</dbReference>
<feature type="domain" description="Methyl-accepting transducer" evidence="6">
    <location>
        <begin position="122"/>
        <end position="354"/>
    </location>
</feature>
<evidence type="ECO:0000313" key="7">
    <source>
        <dbReference type="EMBL" id="TGL63944.1"/>
    </source>
</evidence>
<evidence type="ECO:0000259" key="6">
    <source>
        <dbReference type="PROSITE" id="PS50111"/>
    </source>
</evidence>
<dbReference type="OrthoDB" id="319733at2"/>
<evidence type="ECO:0000256" key="3">
    <source>
        <dbReference type="PROSITE-ProRule" id="PRU00284"/>
    </source>
</evidence>
<keyword evidence="5" id="KW-0812">Transmembrane</keyword>
<keyword evidence="1" id="KW-0145">Chemotaxis</keyword>
<gene>
    <name evidence="7" type="ORF">EHQ58_00850</name>
</gene>
<dbReference type="InterPro" id="IPR004089">
    <property type="entry name" value="MCPsignal_dom"/>
</dbReference>
<keyword evidence="8" id="KW-1185">Reference proteome</keyword>
<dbReference type="GO" id="GO:0006935">
    <property type="term" value="P:chemotaxis"/>
    <property type="evidence" value="ECO:0007669"/>
    <property type="project" value="UniProtKB-KW"/>
</dbReference>
<keyword evidence="5" id="KW-0472">Membrane</keyword>
<dbReference type="GO" id="GO:0004888">
    <property type="term" value="F:transmembrane signaling receptor activity"/>
    <property type="evidence" value="ECO:0007669"/>
    <property type="project" value="InterPro"/>
</dbReference>
<dbReference type="RefSeq" id="WP_135621441.1">
    <property type="nucleotide sequence ID" value="NZ_RQGD01000002.1"/>
</dbReference>
<feature type="compositionally biased region" description="Basic and acidic residues" evidence="4">
    <location>
        <begin position="393"/>
        <end position="411"/>
    </location>
</feature>
<feature type="transmembrane region" description="Helical" evidence="5">
    <location>
        <begin position="20"/>
        <end position="39"/>
    </location>
</feature>
<protein>
    <submittedName>
        <fullName evidence="7">Chemotaxis protein</fullName>
    </submittedName>
</protein>
<comment type="caution">
    <text evidence="7">The sequence shown here is derived from an EMBL/GenBank/DDBJ whole genome shotgun (WGS) entry which is preliminary data.</text>
</comment>
<proteinExistence type="inferred from homology"/>
<dbReference type="PRINTS" id="PR00260">
    <property type="entry name" value="CHEMTRNSDUCR"/>
</dbReference>
<comment type="similarity">
    <text evidence="2">Belongs to the methyl-accepting chemotaxis (MCP) protein family.</text>
</comment>
<dbReference type="Proteomes" id="UP000297693">
    <property type="component" value="Unassembled WGS sequence"/>
</dbReference>
<dbReference type="InterPro" id="IPR051310">
    <property type="entry name" value="MCP_chemotaxis"/>
</dbReference>
<evidence type="ECO:0000256" key="2">
    <source>
        <dbReference type="ARBA" id="ARBA00029447"/>
    </source>
</evidence>
<evidence type="ECO:0000313" key="8">
    <source>
        <dbReference type="Proteomes" id="UP000297693"/>
    </source>
</evidence>
<feature type="region of interest" description="Disordered" evidence="4">
    <location>
        <begin position="391"/>
        <end position="411"/>
    </location>
</feature>
<accession>A0A4R9KB61</accession>
<dbReference type="PANTHER" id="PTHR43531">
    <property type="entry name" value="PROTEIN ICFG"/>
    <property type="match status" value="1"/>
</dbReference>
<dbReference type="AlphaFoldDB" id="A0A4R9KB61"/>
<dbReference type="Pfam" id="PF00015">
    <property type="entry name" value="MCPsignal"/>
    <property type="match status" value="1"/>
</dbReference>
<dbReference type="InterPro" id="IPR004090">
    <property type="entry name" value="Chemotax_Me-accpt_rcpt"/>
</dbReference>
<sequence length="411" mass="45915">MIQRTELKDLTYLKRLDMGFFLSLLLSILPGTILLIVFPNSASNPTLILSFASLSLMMACYFQYKKRKIYRKFESIGNKRPALARLLASVSEDLEGYSNLVTVNLEGLGEMISLVRKHLSELNEKIETMGQDLGRVYTVVSNLASQEVLLMEAVGKTSDEIGVMFEIVNAVIDEIQGRNKTMEELVQKSRDGREKVINTSDTIQRISESSGGILKLIDFINSVSKETNLLAINASIEATHSGSEGKGFTVIAEEIRKLATQTAQNSREITKLLRSNISDFALASSATKDSGAAFEFIAHEIHVVHGTIAEVVQSISELKTRGNHILEKSRSLDEIATRVKDTSGEVYGEIITINGNLEETQTLSDKIQHECTEMNDSKDWLFRLTKQMQGKMSEMRKETDDYLKNEKDLNT</sequence>
<keyword evidence="5" id="KW-1133">Transmembrane helix</keyword>
<evidence type="ECO:0000256" key="4">
    <source>
        <dbReference type="SAM" id="MobiDB-lite"/>
    </source>
</evidence>
<dbReference type="GO" id="GO:0007165">
    <property type="term" value="P:signal transduction"/>
    <property type="evidence" value="ECO:0007669"/>
    <property type="project" value="UniProtKB-KW"/>
</dbReference>
<dbReference type="Gene3D" id="1.10.287.950">
    <property type="entry name" value="Methyl-accepting chemotaxis protein"/>
    <property type="match status" value="1"/>
</dbReference>
<name>A0A4R9KB61_9LEPT</name>
<feature type="transmembrane region" description="Helical" evidence="5">
    <location>
        <begin position="45"/>
        <end position="64"/>
    </location>
</feature>
<keyword evidence="3" id="KW-0807">Transducer</keyword>
<dbReference type="SMART" id="SM00283">
    <property type="entry name" value="MA"/>
    <property type="match status" value="1"/>
</dbReference>
<evidence type="ECO:0000256" key="1">
    <source>
        <dbReference type="ARBA" id="ARBA00022500"/>
    </source>
</evidence>
<organism evidence="7 8">
    <name type="scientific">Leptospira ognonensis</name>
    <dbReference type="NCBI Taxonomy" id="2484945"/>
    <lineage>
        <taxon>Bacteria</taxon>
        <taxon>Pseudomonadati</taxon>
        <taxon>Spirochaetota</taxon>
        <taxon>Spirochaetia</taxon>
        <taxon>Leptospirales</taxon>
        <taxon>Leptospiraceae</taxon>
        <taxon>Leptospira</taxon>
    </lineage>
</organism>
<dbReference type="GO" id="GO:0005886">
    <property type="term" value="C:plasma membrane"/>
    <property type="evidence" value="ECO:0007669"/>
    <property type="project" value="TreeGrafter"/>
</dbReference>